<comment type="caution">
    <text evidence="3">The sequence shown here is derived from an EMBL/GenBank/DDBJ whole genome shotgun (WGS) entry which is preliminary data.</text>
</comment>
<organism evidence="3 4">
    <name type="scientific">Sphingomonas populi</name>
    <dbReference type="NCBI Taxonomy" id="2484750"/>
    <lineage>
        <taxon>Bacteria</taxon>
        <taxon>Pseudomonadati</taxon>
        <taxon>Pseudomonadota</taxon>
        <taxon>Alphaproteobacteria</taxon>
        <taxon>Sphingomonadales</taxon>
        <taxon>Sphingomonadaceae</taxon>
        <taxon>Sphingomonas</taxon>
    </lineage>
</organism>
<dbReference type="EMBL" id="SGIS01000020">
    <property type="protein sequence ID" value="RZF63871.1"/>
    <property type="molecule type" value="Genomic_DNA"/>
</dbReference>
<evidence type="ECO:0000313" key="3">
    <source>
        <dbReference type="EMBL" id="RZF63871.1"/>
    </source>
</evidence>
<accession>A0A4Q6XV69</accession>
<dbReference type="GO" id="GO:0016831">
    <property type="term" value="F:carboxy-lyase activity"/>
    <property type="evidence" value="ECO:0007669"/>
    <property type="project" value="InterPro"/>
</dbReference>
<dbReference type="RefSeq" id="WP_130158452.1">
    <property type="nucleotide sequence ID" value="NZ_SGIS01000020.1"/>
</dbReference>
<dbReference type="AlphaFoldDB" id="A0A4Q6XV69"/>
<keyword evidence="3" id="KW-0378">Hydrolase</keyword>
<proteinExistence type="predicted"/>
<keyword evidence="4" id="KW-1185">Reference proteome</keyword>
<dbReference type="OrthoDB" id="149172at2"/>
<dbReference type="GO" id="GO:0019748">
    <property type="term" value="P:secondary metabolic process"/>
    <property type="evidence" value="ECO:0007669"/>
    <property type="project" value="TreeGrafter"/>
</dbReference>
<reference evidence="3 4" key="1">
    <citation type="submission" date="2019-02" db="EMBL/GenBank/DDBJ databases">
        <authorList>
            <person name="Li Y."/>
        </authorList>
    </citation>
    <scope>NUCLEOTIDE SEQUENCE [LARGE SCALE GENOMIC DNA]</scope>
    <source>
        <strain evidence="3 4">3-7</strain>
    </source>
</reference>
<dbReference type="Pfam" id="PF04909">
    <property type="entry name" value="Amidohydro_2"/>
    <property type="match status" value="1"/>
</dbReference>
<sequence length="321" mass="36019">MRIDVHGHYTARPFYEALEALPGVTVERRPAGVHFLKRNGSNWLPFWDRMFDPDDLLRDMDAKQIDRRILSLSTPSVYEFSPEVRIALCRAENDRIIARIAADPDRLSAVITLPLPDVEAALAELERVRTAPGVVGLSLGSNLDGVPLSDIRLEPLWARLNELRFPVVEHPMVPTFAGAMDEFALGVRVGFLYDTSLAMARLIYAGVFERYPDFPFVVAHTGAAFVDLLERLDNGYRNYADCRAHITQLPSSFAKRFWYDTCSFYPPFIEMVGGIVGWNRILFGTDYPFVDLGAEHVAALNIDDATRAAVLGGNAQKLWAF</sequence>
<dbReference type="PANTHER" id="PTHR21240:SF28">
    <property type="entry name" value="ISO-OROTATE DECARBOXYLASE (EUROFUNG)"/>
    <property type="match status" value="1"/>
</dbReference>
<dbReference type="SUPFAM" id="SSF51556">
    <property type="entry name" value="Metallo-dependent hydrolases"/>
    <property type="match status" value="1"/>
</dbReference>
<evidence type="ECO:0000313" key="4">
    <source>
        <dbReference type="Proteomes" id="UP000292085"/>
    </source>
</evidence>
<keyword evidence="1" id="KW-0456">Lyase</keyword>
<dbReference type="Proteomes" id="UP000292085">
    <property type="component" value="Unassembled WGS sequence"/>
</dbReference>
<dbReference type="InterPro" id="IPR032466">
    <property type="entry name" value="Metal_Hydrolase"/>
</dbReference>
<dbReference type="GO" id="GO:0016787">
    <property type="term" value="F:hydrolase activity"/>
    <property type="evidence" value="ECO:0007669"/>
    <property type="project" value="UniProtKB-KW"/>
</dbReference>
<gene>
    <name evidence="3" type="ORF">EWE75_13850</name>
</gene>
<evidence type="ECO:0000259" key="2">
    <source>
        <dbReference type="Pfam" id="PF04909"/>
    </source>
</evidence>
<name>A0A4Q6XV69_9SPHN</name>
<feature type="domain" description="Amidohydrolase-related" evidence="2">
    <location>
        <begin position="3"/>
        <end position="321"/>
    </location>
</feature>
<protein>
    <submittedName>
        <fullName evidence="3">Amidohydrolase</fullName>
    </submittedName>
</protein>
<dbReference type="GO" id="GO:0005737">
    <property type="term" value="C:cytoplasm"/>
    <property type="evidence" value="ECO:0007669"/>
    <property type="project" value="TreeGrafter"/>
</dbReference>
<dbReference type="Gene3D" id="3.20.20.140">
    <property type="entry name" value="Metal-dependent hydrolases"/>
    <property type="match status" value="1"/>
</dbReference>
<dbReference type="PANTHER" id="PTHR21240">
    <property type="entry name" value="2-AMINO-3-CARBOXYLMUCONATE-6-SEMIALDEHYDE DECARBOXYLASE"/>
    <property type="match status" value="1"/>
</dbReference>
<evidence type="ECO:0000256" key="1">
    <source>
        <dbReference type="ARBA" id="ARBA00023239"/>
    </source>
</evidence>
<dbReference type="InterPro" id="IPR032465">
    <property type="entry name" value="ACMSD"/>
</dbReference>
<dbReference type="InterPro" id="IPR006680">
    <property type="entry name" value="Amidohydro-rel"/>
</dbReference>